<sequence>MSMKPEIRVTLSDDLLSHLKKEAEEQRVPLLWLVAGLVCDTLENAKSPGDYPRALALS</sequence>
<keyword evidence="2" id="KW-1185">Reference proteome</keyword>
<organism evidence="1 2">
    <name type="scientific">Aquisphaera giovannonii</name>
    <dbReference type="NCBI Taxonomy" id="406548"/>
    <lineage>
        <taxon>Bacteria</taxon>
        <taxon>Pseudomonadati</taxon>
        <taxon>Planctomycetota</taxon>
        <taxon>Planctomycetia</taxon>
        <taxon>Isosphaerales</taxon>
        <taxon>Isosphaeraceae</taxon>
        <taxon>Aquisphaera</taxon>
    </lineage>
</organism>
<gene>
    <name evidence="1" type="ORF">OJF2_57570</name>
</gene>
<evidence type="ECO:0000313" key="2">
    <source>
        <dbReference type="Proteomes" id="UP000324233"/>
    </source>
</evidence>
<reference evidence="1 2" key="1">
    <citation type="submission" date="2019-08" db="EMBL/GenBank/DDBJ databases">
        <title>Deep-cultivation of Planctomycetes and their phenomic and genomic characterization uncovers novel biology.</title>
        <authorList>
            <person name="Wiegand S."/>
            <person name="Jogler M."/>
            <person name="Boedeker C."/>
            <person name="Pinto D."/>
            <person name="Vollmers J."/>
            <person name="Rivas-Marin E."/>
            <person name="Kohn T."/>
            <person name="Peeters S.H."/>
            <person name="Heuer A."/>
            <person name="Rast P."/>
            <person name="Oberbeckmann S."/>
            <person name="Bunk B."/>
            <person name="Jeske O."/>
            <person name="Meyerdierks A."/>
            <person name="Storesund J.E."/>
            <person name="Kallscheuer N."/>
            <person name="Luecker S."/>
            <person name="Lage O.M."/>
            <person name="Pohl T."/>
            <person name="Merkel B.J."/>
            <person name="Hornburger P."/>
            <person name="Mueller R.-W."/>
            <person name="Bruemmer F."/>
            <person name="Labrenz M."/>
            <person name="Spormann A.M."/>
            <person name="Op den Camp H."/>
            <person name="Overmann J."/>
            <person name="Amann R."/>
            <person name="Jetten M.S.M."/>
            <person name="Mascher T."/>
            <person name="Medema M.H."/>
            <person name="Devos D.P."/>
            <person name="Kaster A.-K."/>
            <person name="Ovreas L."/>
            <person name="Rohde M."/>
            <person name="Galperin M.Y."/>
            <person name="Jogler C."/>
        </authorList>
    </citation>
    <scope>NUCLEOTIDE SEQUENCE [LARGE SCALE GENOMIC DNA]</scope>
    <source>
        <strain evidence="1 2">OJF2</strain>
    </source>
</reference>
<dbReference type="RefSeq" id="WP_168222093.1">
    <property type="nucleotide sequence ID" value="NZ_CP042997.1"/>
</dbReference>
<evidence type="ECO:0008006" key="3">
    <source>
        <dbReference type="Google" id="ProtNLM"/>
    </source>
</evidence>
<proteinExistence type="predicted"/>
<accession>A0A5B9WBB0</accession>
<protein>
    <recommendedName>
        <fullName evidence="3">CopG-like ribbon-helix-helix domain-containing protein</fullName>
    </recommendedName>
</protein>
<dbReference type="KEGG" id="agv:OJF2_57570"/>
<name>A0A5B9WBB0_9BACT</name>
<dbReference type="EMBL" id="CP042997">
    <property type="protein sequence ID" value="QEH37170.1"/>
    <property type="molecule type" value="Genomic_DNA"/>
</dbReference>
<dbReference type="Proteomes" id="UP000324233">
    <property type="component" value="Chromosome"/>
</dbReference>
<evidence type="ECO:0000313" key="1">
    <source>
        <dbReference type="EMBL" id="QEH37170.1"/>
    </source>
</evidence>
<dbReference type="AlphaFoldDB" id="A0A5B9WBB0"/>